<dbReference type="InterPro" id="IPR003107">
    <property type="entry name" value="HAT"/>
</dbReference>
<dbReference type="InterPro" id="IPR044624">
    <property type="entry name" value="Mbb1-like"/>
</dbReference>
<dbReference type="SMART" id="SM00028">
    <property type="entry name" value="TPR"/>
    <property type="match status" value="4"/>
</dbReference>
<dbReference type="GO" id="GO:0003727">
    <property type="term" value="F:single-stranded RNA binding"/>
    <property type="evidence" value="ECO:0007669"/>
    <property type="project" value="TreeGrafter"/>
</dbReference>
<accession>K8E9Y1</accession>
<evidence type="ECO:0000313" key="2">
    <source>
        <dbReference type="EMBL" id="CCO14459.1"/>
    </source>
</evidence>
<dbReference type="Pfam" id="PF13424">
    <property type="entry name" value="TPR_12"/>
    <property type="match status" value="1"/>
</dbReference>
<dbReference type="InterPro" id="IPR011990">
    <property type="entry name" value="TPR-like_helical_dom_sf"/>
</dbReference>
<dbReference type="OrthoDB" id="541719at2759"/>
<dbReference type="AlphaFoldDB" id="K8E9Y1"/>
<organism evidence="2 3">
    <name type="scientific">Bathycoccus prasinos</name>
    <dbReference type="NCBI Taxonomy" id="41875"/>
    <lineage>
        <taxon>Eukaryota</taxon>
        <taxon>Viridiplantae</taxon>
        <taxon>Chlorophyta</taxon>
        <taxon>Mamiellophyceae</taxon>
        <taxon>Mamiellales</taxon>
        <taxon>Bathycoccaceae</taxon>
        <taxon>Bathycoccus</taxon>
    </lineage>
</organism>
<dbReference type="GO" id="GO:0003729">
    <property type="term" value="F:mRNA binding"/>
    <property type="evidence" value="ECO:0007669"/>
    <property type="project" value="InterPro"/>
</dbReference>
<keyword evidence="3" id="KW-1185">Reference proteome</keyword>
<feature type="region of interest" description="Disordered" evidence="1">
    <location>
        <begin position="241"/>
        <end position="265"/>
    </location>
</feature>
<name>K8E9Y1_9CHLO</name>
<dbReference type="GeneID" id="19018450"/>
<dbReference type="SUPFAM" id="SSF48452">
    <property type="entry name" value="TPR-like"/>
    <property type="match status" value="1"/>
</dbReference>
<proteinExistence type="predicted"/>
<dbReference type="KEGG" id="bpg:Bathy01g07160"/>
<feature type="compositionally biased region" description="Low complexity" evidence="1">
    <location>
        <begin position="249"/>
        <end position="263"/>
    </location>
</feature>
<dbReference type="STRING" id="41875.K8E9Y1"/>
<sequence length="647" mass="73351">MSDEDREEALEQMRELFIQHPKEGKVVNELVKQLRNYSRRDINKNNNAIKEALKALEVHNESVEEKNLSSGTLTTWAVLLESERNYKLAREKFALACAVDSKNFAAPHAWGMMEQKRGNYDKARKLLMKSLEITPRSTTYNALANLENRVGDRKQARKYYEKSIEKQSGRNANASSSGYTQFAMFETSCGNFDKAEELFERGWALLESSKSSSFSSESVHLLTNWADLLSKRMLTLQNQTNSEVKDVVNGRNGSSKSSNSDSNDSIRKVFEERVSEKFRLAAKLNPSRAETYTSWSLSERAFTSKFDASDSNKRSVTSREYDIITEGIRRCPGESKLYLAEAMYLRRENRTEEALEKLEVLSERSFGNQLDAGMFDPHVWHALGMCKSDLFDFEGAVEAFERGSRARKDGILNLPCITAEAHAEFINGNVGRARQLFILGRDECMQQKRVPPSARASRRERSTHNRLWALLEKRAGTEDATRALFAAAVKEDRSDATAWMQWGQWEKRMQGPEIARDMFRNGLKSGTTRLSGFLYQAWALLEQESGNDDVARELFTDGCKACSNFAELWHGYAAFEANCGNYSRALEIVSEAESNGVSTHEPLMQLAADLLRLSGDIEGANQRVRELDDMFNATNRDVDNPGREVIL</sequence>
<dbReference type="InterPro" id="IPR019734">
    <property type="entry name" value="TPR_rpt"/>
</dbReference>
<evidence type="ECO:0000256" key="1">
    <source>
        <dbReference type="SAM" id="MobiDB-lite"/>
    </source>
</evidence>
<dbReference type="SMART" id="SM00386">
    <property type="entry name" value="HAT"/>
    <property type="match status" value="6"/>
</dbReference>
<dbReference type="GO" id="GO:0006397">
    <property type="term" value="P:mRNA processing"/>
    <property type="evidence" value="ECO:0007669"/>
    <property type="project" value="InterPro"/>
</dbReference>
<dbReference type="RefSeq" id="XP_007515580.1">
    <property type="nucleotide sequence ID" value="XM_007515518.1"/>
</dbReference>
<reference evidence="2 3" key="1">
    <citation type="submission" date="2011-10" db="EMBL/GenBank/DDBJ databases">
        <authorList>
            <person name="Genoscope - CEA"/>
        </authorList>
    </citation>
    <scope>NUCLEOTIDE SEQUENCE [LARGE SCALE GENOMIC DNA]</scope>
    <source>
        <strain evidence="2 3">RCC 1105</strain>
    </source>
</reference>
<evidence type="ECO:0000313" key="3">
    <source>
        <dbReference type="Proteomes" id="UP000198341"/>
    </source>
</evidence>
<gene>
    <name evidence="2" type="ORF">Bathy01g07160</name>
</gene>
<dbReference type="eggNOG" id="KOG1124">
    <property type="taxonomic scope" value="Eukaryota"/>
</dbReference>
<protein>
    <submittedName>
        <fullName evidence="2">Uncharacterized protein</fullName>
    </submittedName>
</protein>
<dbReference type="EMBL" id="FO082278">
    <property type="protein sequence ID" value="CCO14459.1"/>
    <property type="molecule type" value="Genomic_DNA"/>
</dbReference>
<dbReference type="SUPFAM" id="SSF81901">
    <property type="entry name" value="HCP-like"/>
    <property type="match status" value="1"/>
</dbReference>
<dbReference type="Gene3D" id="1.25.40.10">
    <property type="entry name" value="Tetratricopeptide repeat domain"/>
    <property type="match status" value="3"/>
</dbReference>
<dbReference type="PANTHER" id="PTHR44917:SF1">
    <property type="entry name" value="PROTEIN HIGH CHLOROPHYLL FLUORESCENT 107"/>
    <property type="match status" value="1"/>
</dbReference>
<dbReference type="Proteomes" id="UP000198341">
    <property type="component" value="Chromosome 1"/>
</dbReference>
<dbReference type="PANTHER" id="PTHR44917">
    <property type="entry name" value="PROTEIN HIGH CHLOROPHYLL FLUORESCENT 107"/>
    <property type="match status" value="1"/>
</dbReference>
<dbReference type="GO" id="GO:0006417">
    <property type="term" value="P:regulation of translation"/>
    <property type="evidence" value="ECO:0007669"/>
    <property type="project" value="TreeGrafter"/>
</dbReference>